<evidence type="ECO:0000256" key="1">
    <source>
        <dbReference type="ARBA" id="ARBA00023002"/>
    </source>
</evidence>
<gene>
    <name evidence="3" type="ORF">BRAD3257_1881</name>
</gene>
<keyword evidence="1" id="KW-0560">Oxidoreductase</keyword>
<dbReference type="Gene3D" id="3.40.50.720">
    <property type="entry name" value="NAD(P)-binding Rossmann-like Domain"/>
    <property type="match status" value="1"/>
</dbReference>
<dbReference type="GO" id="GO:0016491">
    <property type="term" value="F:oxidoreductase activity"/>
    <property type="evidence" value="ECO:0007669"/>
    <property type="project" value="UniProtKB-KW"/>
</dbReference>
<dbReference type="EMBL" id="LS398110">
    <property type="protein sequence ID" value="SPP92992.1"/>
    <property type="molecule type" value="Genomic_DNA"/>
</dbReference>
<dbReference type="AlphaFoldDB" id="A0A2U3PV14"/>
<dbReference type="RefSeq" id="WP_122401484.1">
    <property type="nucleotide sequence ID" value="NZ_LS398110.1"/>
</dbReference>
<dbReference type="InterPro" id="IPR051267">
    <property type="entry name" value="STEAP_metalloreductase"/>
</dbReference>
<dbReference type="PANTHER" id="PTHR14239">
    <property type="entry name" value="DUDULIN-RELATED"/>
    <property type="match status" value="1"/>
</dbReference>
<accession>A0A2U3PV14</accession>
<proteinExistence type="predicted"/>
<organism evidence="3 4">
    <name type="scientific">Bradyrhizobium vignae</name>
    <dbReference type="NCBI Taxonomy" id="1549949"/>
    <lineage>
        <taxon>Bacteria</taxon>
        <taxon>Pseudomonadati</taxon>
        <taxon>Pseudomonadota</taxon>
        <taxon>Alphaproteobacteria</taxon>
        <taxon>Hyphomicrobiales</taxon>
        <taxon>Nitrobacteraceae</taxon>
        <taxon>Bradyrhizobium</taxon>
    </lineage>
</organism>
<evidence type="ECO:0000259" key="2">
    <source>
        <dbReference type="Pfam" id="PF03807"/>
    </source>
</evidence>
<dbReference type="InterPro" id="IPR036291">
    <property type="entry name" value="NAD(P)-bd_dom_sf"/>
</dbReference>
<evidence type="ECO:0000313" key="4">
    <source>
        <dbReference type="Proteomes" id="UP000246085"/>
    </source>
</evidence>
<feature type="domain" description="Pyrroline-5-carboxylate reductase catalytic N-terminal" evidence="2">
    <location>
        <begin position="2"/>
        <end position="92"/>
    </location>
</feature>
<dbReference type="SUPFAM" id="SSF51735">
    <property type="entry name" value="NAD(P)-binding Rossmann-fold domains"/>
    <property type="match status" value="1"/>
</dbReference>
<sequence>MKIGIVGAGNIGSTLARKLAASGHDVKLANSKEPATIRDIARKMGATAVTADVAVRGAEMIILSIPFGRYPDIASLLHAVPPEVPVVDTANYYPFRDGAIAAVDGGTPESVWASEKIGRRVVKAWNAALAETLAKKGQPRGLPGRIAIPVAGDSAQAKAMTSSLVDATGFDALDAGNLEDSWRQQPGTPAYCTDLTVDELKFALRRANRSQAPANRDALLREFTAGGGKLAHDQVVARNRAVTGS</sequence>
<protein>
    <submittedName>
        <fullName evidence="3">Putative dinucleotide-binding enzyme</fullName>
    </submittedName>
</protein>
<reference evidence="3 4" key="1">
    <citation type="submission" date="2018-03" db="EMBL/GenBank/DDBJ databases">
        <authorList>
            <person name="Gully D."/>
        </authorList>
    </citation>
    <scope>NUCLEOTIDE SEQUENCE [LARGE SCALE GENOMIC DNA]</scope>
    <source>
        <strain evidence="3">ORS3257</strain>
    </source>
</reference>
<dbReference type="InterPro" id="IPR028939">
    <property type="entry name" value="P5C_Rdtase_cat_N"/>
</dbReference>
<dbReference type="Proteomes" id="UP000246085">
    <property type="component" value="Chromosome BRAD3257"/>
</dbReference>
<dbReference type="Pfam" id="PF03807">
    <property type="entry name" value="F420_oxidored"/>
    <property type="match status" value="1"/>
</dbReference>
<name>A0A2U3PV14_9BRAD</name>
<dbReference type="PANTHER" id="PTHR14239:SF10">
    <property type="entry name" value="REDUCTASE"/>
    <property type="match status" value="1"/>
</dbReference>
<dbReference type="KEGG" id="bvz:BRAD3257_1881"/>
<evidence type="ECO:0000313" key="3">
    <source>
        <dbReference type="EMBL" id="SPP92992.1"/>
    </source>
</evidence>